<dbReference type="EMBL" id="CP004373">
    <property type="protein sequence ID" value="AHK70729.1"/>
    <property type="molecule type" value="Genomic_DNA"/>
</dbReference>
<organism evidence="6 7">
    <name type="scientific">Gluconobacter oxydans DSM 3504</name>
    <dbReference type="NCBI Taxonomy" id="1288313"/>
    <lineage>
        <taxon>Bacteria</taxon>
        <taxon>Pseudomonadati</taxon>
        <taxon>Pseudomonadota</taxon>
        <taxon>Alphaproteobacteria</taxon>
        <taxon>Acetobacterales</taxon>
        <taxon>Acetobacteraceae</taxon>
        <taxon>Gluconobacter</taxon>
    </lineage>
</organism>
<feature type="transmembrane region" description="Helical" evidence="5">
    <location>
        <begin position="47"/>
        <end position="65"/>
    </location>
</feature>
<keyword evidence="4 5" id="KW-0472">Membrane</keyword>
<dbReference type="Pfam" id="PF07869">
    <property type="entry name" value="DUF1656"/>
    <property type="match status" value="1"/>
</dbReference>
<dbReference type="InterPro" id="IPR012451">
    <property type="entry name" value="DUF1656"/>
</dbReference>
<evidence type="ECO:0000256" key="5">
    <source>
        <dbReference type="SAM" id="Phobius"/>
    </source>
</evidence>
<gene>
    <name evidence="6" type="ORF">GLS_c08160</name>
</gene>
<sequence length="66" mass="7506">MVMTQVVDLDGVLVSAFVINLALALLTLAILRWIMGWFDLWRFVWDPPLAQFGILICLIGIYTLIL</sequence>
<evidence type="ECO:0000256" key="3">
    <source>
        <dbReference type="ARBA" id="ARBA00022989"/>
    </source>
</evidence>
<feature type="transmembrane region" description="Helical" evidence="5">
    <location>
        <begin position="12"/>
        <end position="35"/>
    </location>
</feature>
<evidence type="ECO:0000256" key="2">
    <source>
        <dbReference type="ARBA" id="ARBA00022692"/>
    </source>
</evidence>
<keyword evidence="1" id="KW-1003">Cell membrane</keyword>
<dbReference type="GeneID" id="56905046"/>
<reference evidence="6 7" key="1">
    <citation type="journal article" date="2015" name="Appl. Microbiol. Biotechnol.">
        <title>The consequence of an additional NADH dehydrogenase paralog on the growth of Gluconobacter oxydans DSM3504.</title>
        <authorList>
            <person name="Kostner D."/>
            <person name="Luchterhand B."/>
            <person name="Junker A."/>
            <person name="Volland S."/>
            <person name="Daniel R."/>
            <person name="Buchs J."/>
            <person name="Liebl W."/>
            <person name="Ehrenreich A."/>
        </authorList>
    </citation>
    <scope>NUCLEOTIDE SEQUENCE [LARGE SCALE GENOMIC DNA]</scope>
    <source>
        <strain evidence="6">DSM 3504</strain>
    </source>
</reference>
<proteinExistence type="predicted"/>
<protein>
    <submittedName>
        <fullName evidence="6">Putative DUF1656 family protein</fullName>
    </submittedName>
</protein>
<evidence type="ECO:0000256" key="4">
    <source>
        <dbReference type="ARBA" id="ARBA00023136"/>
    </source>
</evidence>
<evidence type="ECO:0000313" key="7">
    <source>
        <dbReference type="Proteomes" id="UP000031656"/>
    </source>
</evidence>
<keyword evidence="3 5" id="KW-1133">Transmembrane helix</keyword>
<keyword evidence="2 5" id="KW-0812">Transmembrane</keyword>
<dbReference type="AlphaFoldDB" id="A0A067Z382"/>
<dbReference type="KEGG" id="goy:GLS_c08160"/>
<accession>A0A067Z382</accession>
<dbReference type="RefSeq" id="WP_011252304.1">
    <property type="nucleotide sequence ID" value="NZ_CP004373.1"/>
</dbReference>
<name>A0A067Z382_GLUOY</name>
<evidence type="ECO:0000256" key="1">
    <source>
        <dbReference type="ARBA" id="ARBA00022475"/>
    </source>
</evidence>
<evidence type="ECO:0000313" key="6">
    <source>
        <dbReference type="EMBL" id="AHK70729.1"/>
    </source>
</evidence>
<dbReference type="HOGENOM" id="CLU_188292_4_2_5"/>
<dbReference type="Proteomes" id="UP000031656">
    <property type="component" value="Chromosome"/>
</dbReference>